<proteinExistence type="predicted"/>
<dbReference type="EMBL" id="ACBX02000053">
    <property type="protein sequence ID" value="EFB33811.1"/>
    <property type="molecule type" value="Genomic_DNA"/>
</dbReference>
<organism evidence="1 2">
    <name type="scientific">Segatella copri DSM 18205</name>
    <dbReference type="NCBI Taxonomy" id="537011"/>
    <lineage>
        <taxon>Bacteria</taxon>
        <taxon>Pseudomonadati</taxon>
        <taxon>Bacteroidota</taxon>
        <taxon>Bacteroidia</taxon>
        <taxon>Bacteroidales</taxon>
        <taxon>Prevotellaceae</taxon>
        <taxon>Segatella</taxon>
    </lineage>
</organism>
<evidence type="ECO:0000313" key="1">
    <source>
        <dbReference type="EMBL" id="EFB33811.1"/>
    </source>
</evidence>
<evidence type="ECO:0000313" key="2">
    <source>
        <dbReference type="Proteomes" id="UP000004477"/>
    </source>
</evidence>
<dbReference type="OrthoDB" id="1098521at2"/>
<sequence>MFVTNCISTTKIQKISEITNFFRHYFLSRTEVNEFKTIQDLLDKYMDGATSNEEEATLRKYFEEHGNDIPEEWESYRALFSYIGFEQMNLSQILKGEEEKEEDFEKKDIEKEEIPKKEASRSRWLKYFGTSVAAAAIIAFLIVGIQKIAQPQPECYAVIDGKVYTDQEFVHNEALDALEDVSADSEDPFSALDMMKQ</sequence>
<dbReference type="HOGENOM" id="CLU_119523_0_0_10"/>
<dbReference type="STRING" id="537011.PREVCOP_06728"/>
<gene>
    <name evidence="1" type="ORF">PREVCOP_06728</name>
</gene>
<reference evidence="1" key="1">
    <citation type="submission" date="2009-11" db="EMBL/GenBank/DDBJ databases">
        <authorList>
            <person name="Weinstock G."/>
            <person name="Sodergren E."/>
            <person name="Clifton S."/>
            <person name="Fulton L."/>
            <person name="Fulton B."/>
            <person name="Courtney L."/>
            <person name="Fronick C."/>
            <person name="Harrison M."/>
            <person name="Strong C."/>
            <person name="Farmer C."/>
            <person name="Delahaunty K."/>
            <person name="Markovic C."/>
            <person name="Hall O."/>
            <person name="Minx P."/>
            <person name="Tomlinson C."/>
            <person name="Mitreva M."/>
            <person name="Nelson J."/>
            <person name="Hou S."/>
            <person name="Wollam A."/>
            <person name="Pepin K.H."/>
            <person name="Johnson M."/>
            <person name="Bhonagiri V."/>
            <person name="Nash W.E."/>
            <person name="Warren W."/>
            <person name="Chinwalla A."/>
            <person name="Mardis E.R."/>
            <person name="Wilson R.K."/>
        </authorList>
    </citation>
    <scope>NUCLEOTIDE SEQUENCE [LARGE SCALE GENOMIC DNA]</scope>
    <source>
        <strain evidence="1">DSM 18205</strain>
    </source>
</reference>
<dbReference type="GeneID" id="69848367"/>
<dbReference type="RefSeq" id="WP_006849393.1">
    <property type="nucleotide sequence ID" value="NZ_CP085932.1"/>
</dbReference>
<dbReference type="AlphaFoldDB" id="D1PHK8"/>
<keyword evidence="2" id="KW-1185">Reference proteome</keyword>
<dbReference type="Proteomes" id="UP000004477">
    <property type="component" value="Unassembled WGS sequence"/>
</dbReference>
<accession>D1PHK8</accession>
<dbReference type="PaxDb" id="537011-PREVCOP_06728"/>
<protein>
    <submittedName>
        <fullName evidence="1">Uncharacterized protein</fullName>
    </submittedName>
</protein>
<comment type="caution">
    <text evidence="1">The sequence shown here is derived from an EMBL/GenBank/DDBJ whole genome shotgun (WGS) entry which is preliminary data.</text>
</comment>
<name>D1PHK8_9BACT</name>